<evidence type="ECO:0000256" key="1">
    <source>
        <dbReference type="SAM" id="MobiDB-lite"/>
    </source>
</evidence>
<reference evidence="3 4" key="1">
    <citation type="submission" date="2015-11" db="EMBL/GenBank/DDBJ databases">
        <title>Solirubrum puertoriconensis gen. nov. an environmental bacteria isolated in Puerto Rico.</title>
        <authorList>
            <person name="Cuebas-Irizarry M.F."/>
            <person name="Montalvo-Rodriguez R."/>
        </authorList>
    </citation>
    <scope>NUCLEOTIDE SEQUENCE [LARGE SCALE GENOMIC DNA]</scope>
    <source>
        <strain evidence="3 4">MC1A</strain>
    </source>
</reference>
<feature type="region of interest" description="Disordered" evidence="1">
    <location>
        <begin position="46"/>
        <end position="71"/>
    </location>
</feature>
<keyword evidence="2" id="KW-0732">Signal</keyword>
<accession>A0A9X0HPA1</accession>
<feature type="chain" id="PRO_5040802231" description="Rieske domain-containing protein" evidence="2">
    <location>
        <begin position="24"/>
        <end position="184"/>
    </location>
</feature>
<protein>
    <recommendedName>
        <fullName evidence="5">Rieske domain-containing protein</fullName>
    </recommendedName>
</protein>
<dbReference type="EMBL" id="LNAL01000003">
    <property type="protein sequence ID" value="KUG09644.1"/>
    <property type="molecule type" value="Genomic_DNA"/>
</dbReference>
<evidence type="ECO:0008006" key="5">
    <source>
        <dbReference type="Google" id="ProtNLM"/>
    </source>
</evidence>
<keyword evidence="4" id="KW-1185">Reference proteome</keyword>
<comment type="caution">
    <text evidence="3">The sequence shown here is derived from an EMBL/GenBank/DDBJ whole genome shotgun (WGS) entry which is preliminary data.</text>
</comment>
<feature type="signal peptide" evidence="2">
    <location>
        <begin position="1"/>
        <end position="23"/>
    </location>
</feature>
<proteinExistence type="predicted"/>
<gene>
    <name evidence="3" type="ORF">ASU33_18300</name>
</gene>
<dbReference type="AlphaFoldDB" id="A0A9X0HPA1"/>
<name>A0A9X0HPA1_SOLP1</name>
<evidence type="ECO:0000256" key="2">
    <source>
        <dbReference type="SAM" id="SignalP"/>
    </source>
</evidence>
<sequence>MAHLRFALLVAAISVTTSVTVCRAQSAANLGAPRAALGQELALLTKPRASATDPTGTGKKKTDTATPHTHTDSTRLVVFHRPVSTQPDVEVSINGDIVGNIADKGFVLVLWPNAHNELSLCPNARSATGVAVHPQHCRINYYELVPGSGKHAATLKPVSAKEGEFYVRLLQQRAKEQSMQAARR</sequence>
<organism evidence="3 4">
    <name type="scientific">Solirubrum puertoriconensis</name>
    <dbReference type="NCBI Taxonomy" id="1751427"/>
    <lineage>
        <taxon>Bacteria</taxon>
        <taxon>Pseudomonadati</taxon>
        <taxon>Bacteroidota</taxon>
        <taxon>Cytophagia</taxon>
        <taxon>Cytophagales</taxon>
    </lineage>
</organism>
<evidence type="ECO:0000313" key="4">
    <source>
        <dbReference type="Proteomes" id="UP000054223"/>
    </source>
</evidence>
<evidence type="ECO:0000313" key="3">
    <source>
        <dbReference type="EMBL" id="KUG09644.1"/>
    </source>
</evidence>
<dbReference type="Proteomes" id="UP000054223">
    <property type="component" value="Unassembled WGS sequence"/>
</dbReference>